<dbReference type="Proteomes" id="UP001232445">
    <property type="component" value="Unassembled WGS sequence"/>
</dbReference>
<evidence type="ECO:0000259" key="1">
    <source>
        <dbReference type="Pfam" id="PF00534"/>
    </source>
</evidence>
<evidence type="ECO:0000313" key="2">
    <source>
        <dbReference type="EMBL" id="MDQ0338756.1"/>
    </source>
</evidence>
<organism evidence="2 3">
    <name type="scientific">Caldalkalibacillus uzonensis</name>
    <dbReference type="NCBI Taxonomy" id="353224"/>
    <lineage>
        <taxon>Bacteria</taxon>
        <taxon>Bacillati</taxon>
        <taxon>Bacillota</taxon>
        <taxon>Bacilli</taxon>
        <taxon>Bacillales</taxon>
        <taxon>Bacillaceae</taxon>
        <taxon>Caldalkalibacillus</taxon>
    </lineage>
</organism>
<protein>
    <recommendedName>
        <fullName evidence="1">Glycosyl transferase family 1 domain-containing protein</fullName>
    </recommendedName>
</protein>
<accession>A0ABU0CQS2</accession>
<dbReference type="PANTHER" id="PTHR12526:SF628">
    <property type="entry name" value="MANNOSYLGLUCOSYLGLYCERATE SYNTHASE"/>
    <property type="match status" value="1"/>
</dbReference>
<feature type="domain" description="Glycosyl transferase family 1" evidence="1">
    <location>
        <begin position="215"/>
        <end position="425"/>
    </location>
</feature>
<dbReference type="PANTHER" id="PTHR12526">
    <property type="entry name" value="GLYCOSYLTRANSFERASE"/>
    <property type="match status" value="1"/>
</dbReference>
<dbReference type="Gene3D" id="3.40.50.2000">
    <property type="entry name" value="Glycogen Phosphorylase B"/>
    <property type="match status" value="2"/>
</dbReference>
<gene>
    <name evidence="2" type="ORF">J2S00_001542</name>
</gene>
<dbReference type="RefSeq" id="WP_307337619.1">
    <property type="nucleotide sequence ID" value="NZ_JAUSUQ010000004.1"/>
</dbReference>
<comment type="caution">
    <text evidence="2">The sequence shown here is derived from an EMBL/GenBank/DDBJ whole genome shotgun (WGS) entry which is preliminary data.</text>
</comment>
<name>A0ABU0CQS2_9BACI</name>
<dbReference type="SUPFAM" id="SSF53756">
    <property type="entry name" value="UDP-Glycosyltransferase/glycogen phosphorylase"/>
    <property type="match status" value="1"/>
</dbReference>
<dbReference type="Pfam" id="PF00534">
    <property type="entry name" value="Glycos_transf_1"/>
    <property type="match status" value="1"/>
</dbReference>
<dbReference type="EMBL" id="JAUSUQ010000004">
    <property type="protein sequence ID" value="MDQ0338756.1"/>
    <property type="molecule type" value="Genomic_DNA"/>
</dbReference>
<dbReference type="InterPro" id="IPR001296">
    <property type="entry name" value="Glyco_trans_1"/>
</dbReference>
<dbReference type="CDD" id="cd03801">
    <property type="entry name" value="GT4_PimA-like"/>
    <property type="match status" value="1"/>
</dbReference>
<reference evidence="2 3" key="1">
    <citation type="submission" date="2023-07" db="EMBL/GenBank/DDBJ databases">
        <title>Genomic Encyclopedia of Type Strains, Phase IV (KMG-IV): sequencing the most valuable type-strain genomes for metagenomic binning, comparative biology and taxonomic classification.</title>
        <authorList>
            <person name="Goeker M."/>
        </authorList>
    </citation>
    <scope>NUCLEOTIDE SEQUENCE [LARGE SCALE GENOMIC DNA]</scope>
    <source>
        <strain evidence="2 3">DSM 17740</strain>
    </source>
</reference>
<evidence type="ECO:0000313" key="3">
    <source>
        <dbReference type="Proteomes" id="UP001232445"/>
    </source>
</evidence>
<sequence>MKIAIAHFRVGETDGVSLEMEKWKKVLEELGHEVIFLAGSKGDSSAYLIDELHYQHPLNNKIVRNAYDELSDYTCEEELNQEILAFALRIEEKLLDFIEQEKIEVIMPNNIWSLGWHLAAGIAFARVARQKKVSFVAHHHDFYWERERYARPTCPFVTQCLEEYFPPAEPNVTHVVINEIARRELWQRKGIAATVVPNVFDFSKPSWAQDEYNADFRQRLGIDENDILILQATRVTERKAIELGIDVVAEMQQVHYLERLQSAPLYDGRQFGTGNKLVYVLAGLHEAEAGYIQALRNKADKLGVDLRFVNQHIDFARRQTEEEKIYSLWDAYVAADLITYPSIMEGWGNQLLEGVFAKKPLVIYEYPVFVTDIKSKPFSFISLGDQHTVNRDGLVEVAPVRIQQAAARAIELLLDGKRREKMVNTNFEIAKLHFSYESLQGLLAHIMDAHFSVDNRA</sequence>
<keyword evidence="3" id="KW-1185">Reference proteome</keyword>
<proteinExistence type="predicted"/>